<dbReference type="Proteomes" id="UP001596011">
    <property type="component" value="Unassembled WGS sequence"/>
</dbReference>
<dbReference type="InterPro" id="IPR023214">
    <property type="entry name" value="HAD_sf"/>
</dbReference>
<gene>
    <name evidence="1" type="ORF">ACFO6V_07510</name>
</gene>
<dbReference type="SUPFAM" id="SSF56784">
    <property type="entry name" value="HAD-like"/>
    <property type="match status" value="1"/>
</dbReference>
<evidence type="ECO:0000313" key="1">
    <source>
        <dbReference type="EMBL" id="MFC4628074.1"/>
    </source>
</evidence>
<proteinExistence type="predicted"/>
<dbReference type="GO" id="GO:0016787">
    <property type="term" value="F:hydrolase activity"/>
    <property type="evidence" value="ECO:0007669"/>
    <property type="project" value="UniProtKB-KW"/>
</dbReference>
<sequence length="282" mass="29572">MPPDMKATMIMNQQDAPPSGPILAALDIDGTLLPSGAMQIADPVRTAVARFLARGNHVVLASGRSLAGVLPVASVLGLSGGWVIASNGAITARVDRTSLRGFVLDDVQNFDPGPVVQIARALLPGVQIAAERVGWGYDVTHLFPANQLNGAQQIVSPDYLEDRHTTRLVLRGPGVERLLDPVRAAGMTVHHAEPGWVDVTPPGLSKATALEKVRANLGVERTQTVAIGDGHNDLEMFRWAARAIAMGHAPAAVREAADEVTDALDEHGAAAALGALHAESFS</sequence>
<dbReference type="EC" id="3.1.3.-" evidence="1"/>
<dbReference type="Gene3D" id="3.40.50.1000">
    <property type="entry name" value="HAD superfamily/HAD-like"/>
    <property type="match status" value="2"/>
</dbReference>
<keyword evidence="1" id="KW-0378">Hydrolase</keyword>
<dbReference type="InterPro" id="IPR036412">
    <property type="entry name" value="HAD-like_sf"/>
</dbReference>
<accession>A0ABV9HDM3</accession>
<dbReference type="Gene3D" id="3.30.1240.10">
    <property type="match status" value="1"/>
</dbReference>
<reference evidence="2" key="1">
    <citation type="journal article" date="2019" name="Int. J. Syst. Evol. Microbiol.">
        <title>The Global Catalogue of Microorganisms (GCM) 10K type strain sequencing project: providing services to taxonomists for standard genome sequencing and annotation.</title>
        <authorList>
            <consortium name="The Broad Institute Genomics Platform"/>
            <consortium name="The Broad Institute Genome Sequencing Center for Infectious Disease"/>
            <person name="Wu L."/>
            <person name="Ma J."/>
        </authorList>
    </citation>
    <scope>NUCLEOTIDE SEQUENCE [LARGE SCALE GENOMIC DNA]</scope>
    <source>
        <strain evidence="2">CCUG 42722</strain>
    </source>
</reference>
<evidence type="ECO:0000313" key="2">
    <source>
        <dbReference type="Proteomes" id="UP001596011"/>
    </source>
</evidence>
<dbReference type="RefSeq" id="WP_377133809.1">
    <property type="nucleotide sequence ID" value="NZ_JBHSFI010000003.1"/>
</dbReference>
<dbReference type="PANTHER" id="PTHR10000">
    <property type="entry name" value="PHOSPHOSERINE PHOSPHATASE"/>
    <property type="match status" value="1"/>
</dbReference>
<keyword evidence="2" id="KW-1185">Reference proteome</keyword>
<comment type="caution">
    <text evidence="1">The sequence shown here is derived from an EMBL/GenBank/DDBJ whole genome shotgun (WGS) entry which is preliminary data.</text>
</comment>
<name>A0ABV9HDM3_9MICO</name>
<dbReference type="EMBL" id="JBHSFI010000003">
    <property type="protein sequence ID" value="MFC4628074.1"/>
    <property type="molecule type" value="Genomic_DNA"/>
</dbReference>
<dbReference type="Pfam" id="PF08282">
    <property type="entry name" value="Hydrolase_3"/>
    <property type="match status" value="2"/>
</dbReference>
<organism evidence="1 2">
    <name type="scientific">Promicromonospora alba</name>
    <dbReference type="NCBI Taxonomy" id="1616110"/>
    <lineage>
        <taxon>Bacteria</taxon>
        <taxon>Bacillati</taxon>
        <taxon>Actinomycetota</taxon>
        <taxon>Actinomycetes</taxon>
        <taxon>Micrococcales</taxon>
        <taxon>Promicromonosporaceae</taxon>
        <taxon>Promicromonospora</taxon>
    </lineage>
</organism>
<protein>
    <submittedName>
        <fullName evidence="1">HAD family hydrolase</fullName>
        <ecNumber evidence="1">3.1.3.-</ecNumber>
    </submittedName>
</protein>
<dbReference type="PANTHER" id="PTHR10000:SF8">
    <property type="entry name" value="HAD SUPERFAMILY HYDROLASE-LIKE, TYPE 3"/>
    <property type="match status" value="1"/>
</dbReference>